<proteinExistence type="predicted"/>
<sequence>MRSVELTKRYLGIELNRAGWGAGAKRVARFDAVWKGARLMDDLATDREEPSALSEIRAAPVLWWPVCTYP</sequence>
<organism evidence="1 2">
    <name type="scientific">Yinghuangia aomiensis</name>
    <dbReference type="NCBI Taxonomy" id="676205"/>
    <lineage>
        <taxon>Bacteria</taxon>
        <taxon>Bacillati</taxon>
        <taxon>Actinomycetota</taxon>
        <taxon>Actinomycetes</taxon>
        <taxon>Kitasatosporales</taxon>
        <taxon>Streptomycetaceae</taxon>
        <taxon>Yinghuangia</taxon>
    </lineage>
</organism>
<keyword evidence="2" id="KW-1185">Reference proteome</keyword>
<dbReference type="Proteomes" id="UP001500466">
    <property type="component" value="Unassembled WGS sequence"/>
</dbReference>
<reference evidence="2" key="1">
    <citation type="journal article" date="2019" name="Int. J. Syst. Evol. Microbiol.">
        <title>The Global Catalogue of Microorganisms (GCM) 10K type strain sequencing project: providing services to taxonomists for standard genome sequencing and annotation.</title>
        <authorList>
            <consortium name="The Broad Institute Genomics Platform"/>
            <consortium name="The Broad Institute Genome Sequencing Center for Infectious Disease"/>
            <person name="Wu L."/>
            <person name="Ma J."/>
        </authorList>
    </citation>
    <scope>NUCLEOTIDE SEQUENCE [LARGE SCALE GENOMIC DNA]</scope>
    <source>
        <strain evidence="2">JCM 17986</strain>
    </source>
</reference>
<comment type="caution">
    <text evidence="1">The sequence shown here is derived from an EMBL/GenBank/DDBJ whole genome shotgun (WGS) entry which is preliminary data.</text>
</comment>
<name>A0ABP9GST9_9ACTN</name>
<accession>A0ABP9GST9</accession>
<evidence type="ECO:0000313" key="2">
    <source>
        <dbReference type="Proteomes" id="UP001500466"/>
    </source>
</evidence>
<evidence type="ECO:0000313" key="1">
    <source>
        <dbReference type="EMBL" id="GAA4952498.1"/>
    </source>
</evidence>
<protein>
    <submittedName>
        <fullName evidence="1">Uncharacterized protein</fullName>
    </submittedName>
</protein>
<gene>
    <name evidence="1" type="ORF">GCM10023205_12110</name>
</gene>
<dbReference type="EMBL" id="BAABHS010000003">
    <property type="protein sequence ID" value="GAA4952498.1"/>
    <property type="molecule type" value="Genomic_DNA"/>
</dbReference>